<dbReference type="PRINTS" id="PR00413">
    <property type="entry name" value="HADHALOGNASE"/>
</dbReference>
<dbReference type="Gene3D" id="1.10.150.240">
    <property type="entry name" value="Putative phosphatase, domain 2"/>
    <property type="match status" value="1"/>
</dbReference>
<evidence type="ECO:0000313" key="1">
    <source>
        <dbReference type="EMBL" id="XBX73968.1"/>
    </source>
</evidence>
<dbReference type="NCBIfam" id="NF009804">
    <property type="entry name" value="PRK13288.1"/>
    <property type="match status" value="1"/>
</dbReference>
<dbReference type="SUPFAM" id="SSF56784">
    <property type="entry name" value="HAD-like"/>
    <property type="match status" value="1"/>
</dbReference>
<organism evidence="1">
    <name type="scientific">Proteinivorax tanatarense</name>
    <dbReference type="NCBI Taxonomy" id="1260629"/>
    <lineage>
        <taxon>Bacteria</taxon>
        <taxon>Bacillati</taxon>
        <taxon>Bacillota</taxon>
        <taxon>Clostridia</taxon>
        <taxon>Eubacteriales</taxon>
        <taxon>Proteinivoracaceae</taxon>
        <taxon>Proteinivorax</taxon>
    </lineage>
</organism>
<dbReference type="InterPro" id="IPR023198">
    <property type="entry name" value="PGP-like_dom2"/>
</dbReference>
<dbReference type="PANTHER" id="PTHR43434">
    <property type="entry name" value="PHOSPHOGLYCOLATE PHOSPHATASE"/>
    <property type="match status" value="1"/>
</dbReference>
<dbReference type="RefSeq" id="WP_350342729.1">
    <property type="nucleotide sequence ID" value="NZ_CP158367.1"/>
</dbReference>
<sequence length="237" mass="27227">MNFLEKIISIIYFIKELSMKKEVIVLFDLDGTLLNTNNLIIKSFKHTFKEVLSIEVSSEELMQYFGETLETTLERFDKQKIKEMVKTYREFNFHNHDNLVEPFPMVKETLMILKEKGCKIGVVTSKSKKMCVKGLKLYDLFNFFDVVVSKEDTSQHKPSPAPIIKALNDLQANPEAEVYYIGDSPFDIISAREAGVIPVGVKWSVRLNDLKELNPLIVSSLIEVNDLIFDHKSKTAK</sequence>
<dbReference type="GO" id="GO:0005829">
    <property type="term" value="C:cytosol"/>
    <property type="evidence" value="ECO:0007669"/>
    <property type="project" value="TreeGrafter"/>
</dbReference>
<dbReference type="InterPro" id="IPR023214">
    <property type="entry name" value="HAD_sf"/>
</dbReference>
<dbReference type="AlphaFoldDB" id="A0AAU7VIR0"/>
<name>A0AAU7VIR0_9FIRM</name>
<dbReference type="InterPro" id="IPR050155">
    <property type="entry name" value="HAD-like_hydrolase_sf"/>
</dbReference>
<dbReference type="Pfam" id="PF13419">
    <property type="entry name" value="HAD_2"/>
    <property type="match status" value="1"/>
</dbReference>
<dbReference type="GO" id="GO:0004427">
    <property type="term" value="F:inorganic diphosphate phosphatase activity"/>
    <property type="evidence" value="ECO:0007669"/>
    <property type="project" value="UniProtKB-EC"/>
</dbReference>
<dbReference type="Gene3D" id="3.40.50.1000">
    <property type="entry name" value="HAD superfamily/HAD-like"/>
    <property type="match status" value="1"/>
</dbReference>
<dbReference type="NCBIfam" id="TIGR01549">
    <property type="entry name" value="HAD-SF-IA-v1"/>
    <property type="match status" value="1"/>
</dbReference>
<dbReference type="GO" id="GO:0006281">
    <property type="term" value="P:DNA repair"/>
    <property type="evidence" value="ECO:0007669"/>
    <property type="project" value="TreeGrafter"/>
</dbReference>
<dbReference type="EMBL" id="CP158367">
    <property type="protein sequence ID" value="XBX73968.1"/>
    <property type="molecule type" value="Genomic_DNA"/>
</dbReference>
<dbReference type="EC" id="3.6.1.1" evidence="1"/>
<dbReference type="SFLD" id="SFLDG01135">
    <property type="entry name" value="C1.5.6:_HAD__Beta-PGM__Phospha"/>
    <property type="match status" value="1"/>
</dbReference>
<dbReference type="PROSITE" id="PS01228">
    <property type="entry name" value="COF_1"/>
    <property type="match status" value="1"/>
</dbReference>
<dbReference type="GO" id="GO:0008967">
    <property type="term" value="F:phosphoglycolate phosphatase activity"/>
    <property type="evidence" value="ECO:0007669"/>
    <property type="project" value="TreeGrafter"/>
</dbReference>
<dbReference type="InterPro" id="IPR036412">
    <property type="entry name" value="HAD-like_sf"/>
</dbReference>
<dbReference type="InterPro" id="IPR041492">
    <property type="entry name" value="HAD_2"/>
</dbReference>
<dbReference type="SFLD" id="SFLDS00003">
    <property type="entry name" value="Haloacid_Dehalogenase"/>
    <property type="match status" value="1"/>
</dbReference>
<keyword evidence="1" id="KW-0378">Hydrolase</keyword>
<reference evidence="1" key="1">
    <citation type="journal article" date="2013" name="Extremophiles">
        <title>Proteinivorax tanatarense gen. nov., sp. nov., an anaerobic, haloalkaliphilic, proteolytic bacterium isolated from a decaying algal bloom, and proposal of Proteinivoraceae fam. nov.</title>
        <authorList>
            <person name="Kevbrin V."/>
            <person name="Boltyanskaya Y."/>
            <person name="Zhilina T."/>
            <person name="Kolganova T."/>
            <person name="Lavrentjeva E."/>
            <person name="Kuznetsov B."/>
        </authorList>
    </citation>
    <scope>NUCLEOTIDE SEQUENCE</scope>
    <source>
        <strain evidence="1">Z-910T</strain>
    </source>
</reference>
<dbReference type="NCBIfam" id="TIGR01509">
    <property type="entry name" value="HAD-SF-IA-v3"/>
    <property type="match status" value="1"/>
</dbReference>
<reference evidence="1" key="2">
    <citation type="submission" date="2024-06" db="EMBL/GenBank/DDBJ databases">
        <authorList>
            <person name="Petrova K.O."/>
            <person name="Toshchakov S.V."/>
            <person name="Boltjanskaja Y.V."/>
            <person name="Kevbrin V."/>
        </authorList>
    </citation>
    <scope>NUCLEOTIDE SEQUENCE</scope>
    <source>
        <strain evidence="1">Z-910T</strain>
    </source>
</reference>
<gene>
    <name evidence="1" type="primary">ppaX</name>
    <name evidence="1" type="ORF">PRVXT_001987</name>
</gene>
<dbReference type="PANTHER" id="PTHR43434:SF26">
    <property type="entry name" value="PYROPHOSPHATASE PPAX"/>
    <property type="match status" value="1"/>
</dbReference>
<accession>A0AAU7VIR0</accession>
<dbReference type="SFLD" id="SFLDG01129">
    <property type="entry name" value="C1.5:_HAD__Beta-PGM__Phosphata"/>
    <property type="match status" value="1"/>
</dbReference>
<protein>
    <submittedName>
        <fullName evidence="1">Pyrophosphatase PpaX</fullName>
        <ecNumber evidence="1">3.6.1.1</ecNumber>
    </submittedName>
</protein>
<dbReference type="InterPro" id="IPR006439">
    <property type="entry name" value="HAD-SF_hydro_IA"/>
</dbReference>
<proteinExistence type="predicted"/>